<evidence type="ECO:0000313" key="3">
    <source>
        <dbReference type="EnsemblMetazoa" id="GAUT048177-PA"/>
    </source>
</evidence>
<dbReference type="STRING" id="7395.A0A1A9VUM2"/>
<accession>A0A1A9VUM2</accession>
<organism evidence="3 4">
    <name type="scientific">Glossina austeni</name>
    <name type="common">Savannah tsetse fly</name>
    <dbReference type="NCBI Taxonomy" id="7395"/>
    <lineage>
        <taxon>Eukaryota</taxon>
        <taxon>Metazoa</taxon>
        <taxon>Ecdysozoa</taxon>
        <taxon>Arthropoda</taxon>
        <taxon>Hexapoda</taxon>
        <taxon>Insecta</taxon>
        <taxon>Pterygota</taxon>
        <taxon>Neoptera</taxon>
        <taxon>Endopterygota</taxon>
        <taxon>Diptera</taxon>
        <taxon>Brachycera</taxon>
        <taxon>Muscomorpha</taxon>
        <taxon>Hippoboscoidea</taxon>
        <taxon>Glossinidae</taxon>
        <taxon>Glossina</taxon>
    </lineage>
</organism>
<keyword evidence="1" id="KW-0175">Coiled coil</keyword>
<evidence type="ECO:0000256" key="1">
    <source>
        <dbReference type="SAM" id="Coils"/>
    </source>
</evidence>
<feature type="compositionally biased region" description="Basic residues" evidence="2">
    <location>
        <begin position="81"/>
        <end position="92"/>
    </location>
</feature>
<sequence length="113" mass="13213">MPKLGTQTVKLQSDSERVCEEITLFSQFGWLWLAEFAKEREKVENRQEFLKLRRQQQLERELNGYVKWICKAGIVLPRKRNAAKSKKLKSLGKSKSTDTEEEEAEEDYGDDGM</sequence>
<evidence type="ECO:0000313" key="4">
    <source>
        <dbReference type="Proteomes" id="UP000078200"/>
    </source>
</evidence>
<keyword evidence="4" id="KW-1185">Reference proteome</keyword>
<dbReference type="Gene3D" id="6.10.250.2500">
    <property type="match status" value="1"/>
</dbReference>
<dbReference type="AlphaFoldDB" id="A0A1A9VUM2"/>
<name>A0A1A9VUM2_GLOAU</name>
<feature type="compositionally biased region" description="Acidic residues" evidence="2">
    <location>
        <begin position="99"/>
        <end position="113"/>
    </location>
</feature>
<feature type="coiled-coil region" evidence="1">
    <location>
        <begin position="33"/>
        <end position="60"/>
    </location>
</feature>
<protein>
    <submittedName>
        <fullName evidence="3">Uncharacterized protein</fullName>
    </submittedName>
</protein>
<proteinExistence type="predicted"/>
<reference evidence="3" key="1">
    <citation type="submission" date="2020-05" db="UniProtKB">
        <authorList>
            <consortium name="EnsemblMetazoa"/>
        </authorList>
    </citation>
    <scope>IDENTIFICATION</scope>
    <source>
        <strain evidence="3">TTRI</strain>
    </source>
</reference>
<evidence type="ECO:0000256" key="2">
    <source>
        <dbReference type="SAM" id="MobiDB-lite"/>
    </source>
</evidence>
<dbReference type="EnsemblMetazoa" id="GAUT048177-RA">
    <property type="protein sequence ID" value="GAUT048177-PA"/>
    <property type="gene ID" value="GAUT048177"/>
</dbReference>
<feature type="region of interest" description="Disordered" evidence="2">
    <location>
        <begin position="81"/>
        <end position="113"/>
    </location>
</feature>
<dbReference type="Proteomes" id="UP000078200">
    <property type="component" value="Unassembled WGS sequence"/>
</dbReference>
<dbReference type="VEuPathDB" id="VectorBase:GAUT048177"/>